<dbReference type="AlphaFoldDB" id="A0A0E9LW38"/>
<keyword evidence="1" id="KW-0732">Signal</keyword>
<feature type="chain" id="PRO_5002428666" description="FAS1 domain-containing protein" evidence="1">
    <location>
        <begin position="21"/>
        <end position="514"/>
    </location>
</feature>
<organism evidence="3 4">
    <name type="scientific">Geofilum rubicundum JCM 15548</name>
    <dbReference type="NCBI Taxonomy" id="1236989"/>
    <lineage>
        <taxon>Bacteria</taxon>
        <taxon>Pseudomonadati</taxon>
        <taxon>Bacteroidota</taxon>
        <taxon>Bacteroidia</taxon>
        <taxon>Marinilabiliales</taxon>
        <taxon>Marinilabiliaceae</taxon>
        <taxon>Geofilum</taxon>
    </lineage>
</organism>
<protein>
    <recommendedName>
        <fullName evidence="2">FAS1 domain-containing protein</fullName>
    </recommendedName>
</protein>
<evidence type="ECO:0000256" key="1">
    <source>
        <dbReference type="SAM" id="SignalP"/>
    </source>
</evidence>
<dbReference type="PROSITE" id="PS50213">
    <property type="entry name" value="FAS1"/>
    <property type="match status" value="1"/>
</dbReference>
<dbReference type="OrthoDB" id="831756at2"/>
<name>A0A0E9LW38_9BACT</name>
<accession>A0A0E9LW38</accession>
<evidence type="ECO:0000313" key="4">
    <source>
        <dbReference type="Proteomes" id="UP000032900"/>
    </source>
</evidence>
<dbReference type="Gene3D" id="2.30.180.10">
    <property type="entry name" value="FAS1 domain"/>
    <property type="match status" value="1"/>
</dbReference>
<reference evidence="3 4" key="1">
    <citation type="journal article" date="2015" name="Microbes Environ.">
        <title>Distribution and evolution of nitrogen fixation genes in the phylum bacteroidetes.</title>
        <authorList>
            <person name="Inoue J."/>
            <person name="Oshima K."/>
            <person name="Suda W."/>
            <person name="Sakamoto M."/>
            <person name="Iino T."/>
            <person name="Noda S."/>
            <person name="Hongoh Y."/>
            <person name="Hattori M."/>
            <person name="Ohkuma M."/>
        </authorList>
    </citation>
    <scope>NUCLEOTIDE SEQUENCE [LARGE SCALE GENOMIC DNA]</scope>
    <source>
        <strain evidence="3">JCM 15548</strain>
    </source>
</reference>
<feature type="domain" description="FAS1" evidence="2">
    <location>
        <begin position="38"/>
        <end position="161"/>
    </location>
</feature>
<evidence type="ECO:0000259" key="2">
    <source>
        <dbReference type="PROSITE" id="PS50213"/>
    </source>
</evidence>
<sequence length="514" mass="57558">MKNKFLLTICSLTLIAVVFSSCKDSWEDHTALNKDVKNVTVMQFLDEQAQFSEFVSLARETGLDADLASSLLYTVFVPDNDAMGAVLSELDTDEAKRLFVEHHIYEGRMYLPSYEGSGHLKMLNEKVLELDAEAGSLDNVVMSETYSVLNNGVVYSLEEALEPRASVWTYVSEIAPSGKYVDYLNSLTGLYFDPELSEQIGYNAEGLPTYDSVFVSRNLFNMEVADLRSEDSTFTLFLIGDAAFDAEFQKFKPYFRAYTDKTQEPDSRDSALIQMEIARNYVFTEAYAPNELPAELVTPDGVRVDVDPSQIVSSFQASNGYVYIMESSPVSLEDKIPVVKVEAETLKRYFGIGVDAGSAQGYLRSNPKASGGMDFVLDNHGNRKLVNGLVISGGKLPTVRYQVYWRAVNNFRTSPRYPNDNVLRQRLGTVKVAERDIEGEPVEFGPPITGSISTNFYDVELTAYSDNETDDETYIGVFNNMTFEEVFFQLVPEGESTIRMAATLDYIKLVPQFN</sequence>
<dbReference type="EMBL" id="BAZW01000009">
    <property type="protein sequence ID" value="GAO29444.1"/>
    <property type="molecule type" value="Genomic_DNA"/>
</dbReference>
<dbReference type="InterPro" id="IPR000782">
    <property type="entry name" value="FAS1_domain"/>
</dbReference>
<evidence type="ECO:0000313" key="3">
    <source>
        <dbReference type="EMBL" id="GAO29444.1"/>
    </source>
</evidence>
<dbReference type="PROSITE" id="PS51257">
    <property type="entry name" value="PROKAR_LIPOPROTEIN"/>
    <property type="match status" value="1"/>
</dbReference>
<dbReference type="STRING" id="1236989.JCM15548_11631"/>
<keyword evidence="4" id="KW-1185">Reference proteome</keyword>
<dbReference type="Proteomes" id="UP000032900">
    <property type="component" value="Unassembled WGS sequence"/>
</dbReference>
<gene>
    <name evidence="3" type="ORF">JCM15548_11631</name>
</gene>
<dbReference type="SUPFAM" id="SSF82153">
    <property type="entry name" value="FAS1 domain"/>
    <property type="match status" value="1"/>
</dbReference>
<dbReference type="Pfam" id="PF02469">
    <property type="entry name" value="Fasciclin"/>
    <property type="match status" value="1"/>
</dbReference>
<comment type="caution">
    <text evidence="3">The sequence shown here is derived from an EMBL/GenBank/DDBJ whole genome shotgun (WGS) entry which is preliminary data.</text>
</comment>
<dbReference type="RefSeq" id="WP_062123767.1">
    <property type="nucleotide sequence ID" value="NZ_BAZW01000009.1"/>
</dbReference>
<feature type="signal peptide" evidence="1">
    <location>
        <begin position="1"/>
        <end position="20"/>
    </location>
</feature>
<dbReference type="InterPro" id="IPR036378">
    <property type="entry name" value="FAS1_dom_sf"/>
</dbReference>
<proteinExistence type="predicted"/>